<accession>A0ABX5VRA5</accession>
<dbReference type="Gene3D" id="3.30.565.10">
    <property type="entry name" value="Histidine kinase-like ATPase, C-terminal domain"/>
    <property type="match status" value="1"/>
</dbReference>
<keyword evidence="7" id="KW-0418">Kinase</keyword>
<keyword evidence="15" id="KW-1185">Reference proteome</keyword>
<keyword evidence="9" id="KW-0902">Two-component regulatory system</keyword>
<gene>
    <name evidence="14" type="ORF">FE251_07690</name>
</gene>
<protein>
    <recommendedName>
        <fullName evidence="3">histidine kinase</fullName>
        <ecNumber evidence="3">2.7.13.3</ecNumber>
    </recommendedName>
</protein>
<evidence type="ECO:0000256" key="1">
    <source>
        <dbReference type="ARBA" id="ARBA00000085"/>
    </source>
</evidence>
<dbReference type="Pfam" id="PF02518">
    <property type="entry name" value="HATPase_c"/>
    <property type="match status" value="1"/>
</dbReference>
<comment type="subcellular location">
    <subcellularLocation>
        <location evidence="2">Cell membrane</location>
    </subcellularLocation>
</comment>
<dbReference type="SUPFAM" id="SSF47384">
    <property type="entry name" value="Homodimeric domain of signal transducing histidine kinase"/>
    <property type="match status" value="1"/>
</dbReference>
<dbReference type="SMART" id="SM00387">
    <property type="entry name" value="HATPase_c"/>
    <property type="match status" value="1"/>
</dbReference>
<dbReference type="CDD" id="cd00082">
    <property type="entry name" value="HisKA"/>
    <property type="match status" value="1"/>
</dbReference>
<evidence type="ECO:0000256" key="7">
    <source>
        <dbReference type="ARBA" id="ARBA00022777"/>
    </source>
</evidence>
<evidence type="ECO:0000256" key="10">
    <source>
        <dbReference type="ARBA" id="ARBA00023136"/>
    </source>
</evidence>
<dbReference type="InterPro" id="IPR004358">
    <property type="entry name" value="Sig_transdc_His_kin-like_C"/>
</dbReference>
<evidence type="ECO:0000256" key="11">
    <source>
        <dbReference type="SAM" id="MobiDB-lite"/>
    </source>
</evidence>
<dbReference type="EMBL" id="CP040899">
    <property type="protein sequence ID" value="QDB80748.1"/>
    <property type="molecule type" value="Genomic_DNA"/>
</dbReference>
<dbReference type="InterPro" id="IPR050428">
    <property type="entry name" value="TCS_sensor_his_kinase"/>
</dbReference>
<evidence type="ECO:0000313" key="15">
    <source>
        <dbReference type="Proteomes" id="UP000313948"/>
    </source>
</evidence>
<feature type="domain" description="Histidine kinase" evidence="12">
    <location>
        <begin position="257"/>
        <end position="475"/>
    </location>
</feature>
<keyword evidence="5" id="KW-0808">Transferase</keyword>
<feature type="domain" description="HAMP" evidence="13">
    <location>
        <begin position="180"/>
        <end position="242"/>
    </location>
</feature>
<dbReference type="EC" id="2.7.13.3" evidence="3"/>
<dbReference type="Proteomes" id="UP000313948">
    <property type="component" value="Chromosome"/>
</dbReference>
<dbReference type="PROSITE" id="PS50885">
    <property type="entry name" value="HAMP"/>
    <property type="match status" value="1"/>
</dbReference>
<dbReference type="SMART" id="SM00388">
    <property type="entry name" value="HisKA"/>
    <property type="match status" value="1"/>
</dbReference>
<evidence type="ECO:0000256" key="2">
    <source>
        <dbReference type="ARBA" id="ARBA00004236"/>
    </source>
</evidence>
<keyword evidence="6" id="KW-0812">Transmembrane</keyword>
<reference evidence="14 15" key="1">
    <citation type="submission" date="2019-05" db="EMBL/GenBank/DDBJ databases">
        <title>Georgenia *** sp. nov., and Georgenia *** sp. nov., isolated from the intestinal contents of plateau pika (Ochotona curzoniae) in the Qinghai-Tibet plateau of China.</title>
        <authorList>
            <person name="Tian Z."/>
        </authorList>
    </citation>
    <scope>NUCLEOTIDE SEQUENCE [LARGE SCALE GENOMIC DNA]</scope>
    <source>
        <strain evidence="14 15">Z294</strain>
    </source>
</reference>
<dbReference type="InterPro" id="IPR003661">
    <property type="entry name" value="HisK_dim/P_dom"/>
</dbReference>
<dbReference type="Gene3D" id="1.10.287.130">
    <property type="match status" value="1"/>
</dbReference>
<comment type="catalytic activity">
    <reaction evidence="1">
        <text>ATP + protein L-histidine = ADP + protein N-phospho-L-histidine.</text>
        <dbReference type="EC" id="2.7.13.3"/>
    </reaction>
</comment>
<dbReference type="InterPro" id="IPR036890">
    <property type="entry name" value="HATPase_C_sf"/>
</dbReference>
<dbReference type="PROSITE" id="PS50109">
    <property type="entry name" value="HIS_KIN"/>
    <property type="match status" value="1"/>
</dbReference>
<sequence length="477" mass="49694">MRRRVIAVLVGLVLAVALATGILSALALRDSLMSQLDQRLLASSQRALGAQHELRGHRDAGGPPPGLDVPGQGTGTVSVSVGPDGTLSGYIGEDGTFLPLTAAQVERLLDVDPGAPATVDLGDLGSYRALAVTDVDDGRVVTGLSTEDVDDTVQDYVAAETGIALVAVAGAATAGGLLVRRQLRPLDEVAATATTVASLPLHEGQVALDERVPARYTDPATEVGQVGAALNRLLAHVEDALRQRHDSETQVRQFVADASHELRTPLASIRGYTELLRRLPGELPEGAEQAIGRVESESARMTTLVEDLLLLARLDAGRPLAREEVDLAVLAVDAVADAHVAGADHTWRLDLPDPEVSGPALVVGDEDRLRQVLANLLANARVHTPAGTTVTTSVRCEGDTVQLHVEDDGPGIAPELLPRLFHRFARGDAARSPGTGSTGLGLAIVDAVVRAHAGRVAADSVPGRTVFTVSFPAAPAD</sequence>
<dbReference type="InterPro" id="IPR005467">
    <property type="entry name" value="His_kinase_dom"/>
</dbReference>
<organism evidence="14 15">
    <name type="scientific">Georgenia wutianyii</name>
    <dbReference type="NCBI Taxonomy" id="2585135"/>
    <lineage>
        <taxon>Bacteria</taxon>
        <taxon>Bacillati</taxon>
        <taxon>Actinomycetota</taxon>
        <taxon>Actinomycetes</taxon>
        <taxon>Micrococcales</taxon>
        <taxon>Bogoriellaceae</taxon>
        <taxon>Georgenia</taxon>
    </lineage>
</organism>
<dbReference type="InterPro" id="IPR003594">
    <property type="entry name" value="HATPase_dom"/>
</dbReference>
<evidence type="ECO:0000256" key="9">
    <source>
        <dbReference type="ARBA" id="ARBA00023012"/>
    </source>
</evidence>
<evidence type="ECO:0000259" key="12">
    <source>
        <dbReference type="PROSITE" id="PS50109"/>
    </source>
</evidence>
<evidence type="ECO:0000256" key="5">
    <source>
        <dbReference type="ARBA" id="ARBA00022679"/>
    </source>
</evidence>
<dbReference type="SMART" id="SM00304">
    <property type="entry name" value="HAMP"/>
    <property type="match status" value="1"/>
</dbReference>
<keyword evidence="8" id="KW-1133">Transmembrane helix</keyword>
<dbReference type="PANTHER" id="PTHR45436:SF5">
    <property type="entry name" value="SENSOR HISTIDINE KINASE TRCS"/>
    <property type="match status" value="1"/>
</dbReference>
<proteinExistence type="predicted"/>
<name>A0ABX5VRA5_9MICO</name>
<keyword evidence="10" id="KW-0472">Membrane</keyword>
<dbReference type="SUPFAM" id="SSF55874">
    <property type="entry name" value="ATPase domain of HSP90 chaperone/DNA topoisomerase II/histidine kinase"/>
    <property type="match status" value="1"/>
</dbReference>
<dbReference type="Pfam" id="PF00512">
    <property type="entry name" value="HisKA"/>
    <property type="match status" value="1"/>
</dbReference>
<evidence type="ECO:0000256" key="4">
    <source>
        <dbReference type="ARBA" id="ARBA00022553"/>
    </source>
</evidence>
<dbReference type="PANTHER" id="PTHR45436">
    <property type="entry name" value="SENSOR HISTIDINE KINASE YKOH"/>
    <property type="match status" value="1"/>
</dbReference>
<evidence type="ECO:0000256" key="6">
    <source>
        <dbReference type="ARBA" id="ARBA00022692"/>
    </source>
</evidence>
<dbReference type="InterPro" id="IPR036097">
    <property type="entry name" value="HisK_dim/P_sf"/>
</dbReference>
<dbReference type="Gene3D" id="6.10.340.10">
    <property type="match status" value="1"/>
</dbReference>
<feature type="region of interest" description="Disordered" evidence="11">
    <location>
        <begin position="51"/>
        <end position="78"/>
    </location>
</feature>
<evidence type="ECO:0000259" key="13">
    <source>
        <dbReference type="PROSITE" id="PS50885"/>
    </source>
</evidence>
<evidence type="ECO:0000313" key="14">
    <source>
        <dbReference type="EMBL" id="QDB80748.1"/>
    </source>
</evidence>
<evidence type="ECO:0000256" key="3">
    <source>
        <dbReference type="ARBA" id="ARBA00012438"/>
    </source>
</evidence>
<keyword evidence="4" id="KW-0597">Phosphoprotein</keyword>
<feature type="compositionally biased region" description="Low complexity" evidence="11">
    <location>
        <begin position="69"/>
        <end position="78"/>
    </location>
</feature>
<evidence type="ECO:0000256" key="8">
    <source>
        <dbReference type="ARBA" id="ARBA00022989"/>
    </source>
</evidence>
<dbReference type="PRINTS" id="PR00344">
    <property type="entry name" value="BCTRLSENSOR"/>
</dbReference>
<dbReference type="InterPro" id="IPR003660">
    <property type="entry name" value="HAMP_dom"/>
</dbReference>